<evidence type="ECO:0000313" key="1">
    <source>
        <dbReference type="EMBL" id="EHI69812.1"/>
    </source>
</evidence>
<protein>
    <submittedName>
        <fullName evidence="1">Uncharacterized protein</fullName>
    </submittedName>
</protein>
<reference evidence="1 2" key="1">
    <citation type="journal article" date="2014" name="Int. J. Syst. Evol. Microbiol.">
        <title>Phylogenomics and the dynamic genome evolution of the genus Streptococcus.</title>
        <authorList>
            <consortium name="The Broad Institute Genome Sequencing Platform"/>
            <person name="Richards V.P."/>
            <person name="Palmer S.R."/>
            <person name="Pavinski Bitar P.D."/>
            <person name="Qin X."/>
            <person name="Weinstock G.M."/>
            <person name="Highlander S.K."/>
            <person name="Town C.D."/>
            <person name="Burne R.A."/>
            <person name="Stanhope M.J."/>
        </authorList>
    </citation>
    <scope>NUCLEOTIDE SEQUENCE [LARGE SCALE GENOMIC DNA]</scope>
    <source>
        <strain evidence="1 2">707-05</strain>
    </source>
</reference>
<organism evidence="1 2">
    <name type="scientific">Streptococcus ictaluri 707-05</name>
    <dbReference type="NCBI Taxonomy" id="764299"/>
    <lineage>
        <taxon>Bacteria</taxon>
        <taxon>Bacillati</taxon>
        <taxon>Bacillota</taxon>
        <taxon>Bacilli</taxon>
        <taxon>Lactobacillales</taxon>
        <taxon>Streptococcaceae</taxon>
        <taxon>Streptococcus</taxon>
    </lineage>
</organism>
<dbReference type="Pfam" id="PF19385">
    <property type="entry name" value="DUF5960"/>
    <property type="match status" value="1"/>
</dbReference>
<dbReference type="AlphaFoldDB" id="G5K3B1"/>
<comment type="caution">
    <text evidence="1">The sequence shown here is derived from an EMBL/GenBank/DDBJ whole genome shotgun (WGS) entry which is preliminary data.</text>
</comment>
<dbReference type="EMBL" id="AEUX02000006">
    <property type="protein sequence ID" value="EHI69812.1"/>
    <property type="molecule type" value="Genomic_DNA"/>
</dbReference>
<dbReference type="OrthoDB" id="1698005at2"/>
<name>G5K3B1_9STRE</name>
<keyword evidence="2" id="KW-1185">Reference proteome</keyword>
<gene>
    <name evidence="1" type="ORF">STRIC_1279</name>
</gene>
<dbReference type="Proteomes" id="UP000003330">
    <property type="component" value="Unassembled WGS sequence"/>
</dbReference>
<dbReference type="STRING" id="764299.STRIC_1279"/>
<evidence type="ECO:0000313" key="2">
    <source>
        <dbReference type="Proteomes" id="UP000003330"/>
    </source>
</evidence>
<sequence>MLYRKVLPFHFNQNNYQIDFFSPSYRAFENDFYKYSTLEIPLTFLIDDILLAMVTSKKNYFKLSKEKSSDQQDHYFFFERTALPENPFVYLYHYLGAALTKESF</sequence>
<accession>G5K3B1</accession>
<proteinExistence type="predicted"/>
<dbReference type="RefSeq" id="WP_008089386.1">
    <property type="nucleotide sequence ID" value="NZ_AEUX02000006.1"/>
</dbReference>
<dbReference type="InterPro" id="IPR046004">
    <property type="entry name" value="DUF5960"/>
</dbReference>